<dbReference type="InterPro" id="IPR007630">
    <property type="entry name" value="RNA_pol_sigma70_r4"/>
</dbReference>
<dbReference type="STRING" id="1851148.SMSP2_00546"/>
<keyword evidence="2 6" id="KW-0805">Transcription regulation</keyword>
<feature type="region of interest" description="Sigma-70 factor domain-4" evidence="6">
    <location>
        <begin position="639"/>
        <end position="692"/>
    </location>
</feature>
<dbReference type="InterPro" id="IPR028630">
    <property type="entry name" value="Sigma70_RpoD"/>
</dbReference>
<feature type="region of interest" description="Sigma-70 factor domain-3" evidence="6">
    <location>
        <begin position="550"/>
        <end position="626"/>
    </location>
</feature>
<dbReference type="Gene3D" id="1.10.601.10">
    <property type="entry name" value="RNA Polymerase Primary Sigma Factor"/>
    <property type="match status" value="1"/>
</dbReference>
<comment type="similarity">
    <text evidence="6">Belongs to the sigma-70 factor family. RpoD/SigA subfamily.</text>
</comment>
<dbReference type="InterPro" id="IPR042189">
    <property type="entry name" value="RNA_pol_sigma_70_r1_1_sf"/>
</dbReference>
<dbReference type="PRINTS" id="PR00046">
    <property type="entry name" value="SIGMA70FCT"/>
</dbReference>
<feature type="region of interest" description="Disordered" evidence="7">
    <location>
        <begin position="1"/>
        <end position="151"/>
    </location>
</feature>
<dbReference type="FunFam" id="1.10.601.10:FF:000001">
    <property type="entry name" value="RNA polymerase sigma factor SigA"/>
    <property type="match status" value="1"/>
</dbReference>
<feature type="compositionally biased region" description="Basic and acidic residues" evidence="7">
    <location>
        <begin position="94"/>
        <end position="105"/>
    </location>
</feature>
<dbReference type="InterPro" id="IPR012760">
    <property type="entry name" value="RNA_pol_sigma_RpoD_C"/>
</dbReference>
<reference evidence="10" key="1">
    <citation type="submission" date="2017-02" db="EMBL/GenBank/DDBJ databases">
        <title>Comparative genomics and description of representatives of a novel lineage of planctomycetes thriving in anoxic sediments.</title>
        <authorList>
            <person name="Spring S."/>
            <person name="Bunk B."/>
            <person name="Sproer C."/>
        </authorList>
    </citation>
    <scope>NUCLEOTIDE SEQUENCE [LARGE SCALE GENOMIC DNA]</scope>
    <source>
        <strain evidence="10">SM-Chi-D1</strain>
    </source>
</reference>
<dbReference type="InterPro" id="IPR013325">
    <property type="entry name" value="RNA_pol_sigma_r2"/>
</dbReference>
<dbReference type="GO" id="GO:0006352">
    <property type="term" value="P:DNA-templated transcription initiation"/>
    <property type="evidence" value="ECO:0007669"/>
    <property type="project" value="UniProtKB-UniRule"/>
</dbReference>
<comment type="subunit">
    <text evidence="6">Interacts transiently with the RNA polymerase catalytic core.</text>
</comment>
<dbReference type="Pfam" id="PF04545">
    <property type="entry name" value="Sigma70_r4"/>
    <property type="match status" value="1"/>
</dbReference>
<dbReference type="Gene3D" id="1.20.120.1810">
    <property type="match status" value="1"/>
</dbReference>
<dbReference type="InterPro" id="IPR000943">
    <property type="entry name" value="RNA_pol_sigma70"/>
</dbReference>
<evidence type="ECO:0000259" key="8">
    <source>
        <dbReference type="PROSITE" id="PS00716"/>
    </source>
</evidence>
<dbReference type="Pfam" id="PF03979">
    <property type="entry name" value="Sigma70_r1_1"/>
    <property type="match status" value="1"/>
</dbReference>
<dbReference type="Pfam" id="PF04539">
    <property type="entry name" value="Sigma70_r3"/>
    <property type="match status" value="1"/>
</dbReference>
<keyword evidence="1 6" id="KW-0963">Cytoplasm</keyword>
<dbReference type="InterPro" id="IPR013324">
    <property type="entry name" value="RNA_pol_sigma_r3/r4-like"/>
</dbReference>
<evidence type="ECO:0000313" key="9">
    <source>
        <dbReference type="EMBL" id="AQQ70203.1"/>
    </source>
</evidence>
<feature type="compositionally biased region" description="Basic and acidic residues" evidence="7">
    <location>
        <begin position="64"/>
        <end position="74"/>
    </location>
</feature>
<dbReference type="InterPro" id="IPR007127">
    <property type="entry name" value="RNA_pol_sigma_70_r1_1"/>
</dbReference>
<dbReference type="NCBIfam" id="TIGR02937">
    <property type="entry name" value="sigma70-ECF"/>
    <property type="match status" value="1"/>
</dbReference>
<dbReference type="SUPFAM" id="SSF88946">
    <property type="entry name" value="Sigma2 domain of RNA polymerase sigma factors"/>
    <property type="match status" value="1"/>
</dbReference>
<feature type="DNA-binding region" description="H-T-H motif" evidence="6">
    <location>
        <begin position="665"/>
        <end position="684"/>
    </location>
</feature>
<name>A0A1Q2MBV9_9BACT</name>
<feature type="compositionally biased region" description="Acidic residues" evidence="7">
    <location>
        <begin position="106"/>
        <end position="145"/>
    </location>
</feature>
<accession>A0A1Q2MBV9</accession>
<dbReference type="InterPro" id="IPR050239">
    <property type="entry name" value="Sigma-70_RNA_pol_init_factors"/>
</dbReference>
<dbReference type="InterPro" id="IPR007627">
    <property type="entry name" value="RNA_pol_sigma70_r2"/>
</dbReference>
<sequence length="705" mass="81144">MAKKSETSKKTTPKKTASKKEEVKKTAAKKTAPKKAADKKSATKTSAAKKPAAKTARKKSSKKLTAEDIAKMTPEEIAALSPEQLSSIADDMISDDKKKPAKDSEDSNEQEPDEFDEDYEDFDEEDLLLLDDEEEESEEEEEEPELTPKELELIIEQKLKELIAKGKKKGFLTYEELNDELPDEVVSPDRLDSLLMSLDEMGIQLVDESDMTGKDVFELKDDDEDFDAVEEEEVDEDQLYQQSLMEADAKRIDDPVRMYLTQMGEIPLLAREDEISLARKIELTRMAFRRKILENDYCAGEAIKILQLVSDGELPFDRTMKMSTAENLIRSVVKMRLPQNLKTARLLLEQNLMLFEKWSTLEDGSQKNKALVQLRRNRRKVATLLEELSLRTSRVQPLMGKLASMLRKIRNLERLIARGPQGEIYEDDIEAMQMEHDGLIDMIKESPEQLEKRLKQLGIVFREYEDAKQKLSGGNLRLVVSIAKKYRNRGLSFLDIIQEGNTGLMRAVDKYEYRRGYKFSTYATWWIRQAITRAIADHSRTIRIPVHMIETMNKLRTASKNLHQKLGREASIEEIAEEADMNLDEAKRVLKISKHPISLDRPIGDSEDSYFGDFIEDDRIASPVHSATREMLKDRIDNVLKSLTYREREIIKLRYGIGDGHTYTLEEVGKIFNVTRERVRQVEAKAIRKLQHPVRSRKLEGFMDL</sequence>
<evidence type="ECO:0000256" key="1">
    <source>
        <dbReference type="ARBA" id="ARBA00022490"/>
    </source>
</evidence>
<dbReference type="Gene3D" id="1.10.10.10">
    <property type="entry name" value="Winged helix-like DNA-binding domain superfamily/Winged helix DNA-binding domain"/>
    <property type="match status" value="2"/>
</dbReference>
<keyword evidence="4 6" id="KW-0238">DNA-binding</keyword>
<evidence type="ECO:0000256" key="7">
    <source>
        <dbReference type="SAM" id="MobiDB-lite"/>
    </source>
</evidence>
<feature type="compositionally biased region" description="Basic residues" evidence="7">
    <location>
        <begin position="51"/>
        <end position="62"/>
    </location>
</feature>
<evidence type="ECO:0000256" key="4">
    <source>
        <dbReference type="ARBA" id="ARBA00023125"/>
    </source>
</evidence>
<feature type="domain" description="RNA polymerase sigma-70" evidence="8">
    <location>
        <begin position="664"/>
        <end position="690"/>
    </location>
</feature>
<dbReference type="Pfam" id="PF00140">
    <property type="entry name" value="Sigma70_r1_2"/>
    <property type="match status" value="1"/>
</dbReference>
<dbReference type="GO" id="GO:0003677">
    <property type="term" value="F:DNA binding"/>
    <property type="evidence" value="ECO:0007669"/>
    <property type="project" value="UniProtKB-UniRule"/>
</dbReference>
<protein>
    <recommendedName>
        <fullName evidence="6">RNA polymerase sigma factor SigA</fullName>
    </recommendedName>
</protein>
<organism evidence="9 10">
    <name type="scientific">Limihaloglobus sulfuriphilus</name>
    <dbReference type="NCBI Taxonomy" id="1851148"/>
    <lineage>
        <taxon>Bacteria</taxon>
        <taxon>Pseudomonadati</taxon>
        <taxon>Planctomycetota</taxon>
        <taxon>Phycisphaerae</taxon>
        <taxon>Sedimentisphaerales</taxon>
        <taxon>Sedimentisphaeraceae</taxon>
        <taxon>Limihaloglobus</taxon>
    </lineage>
</organism>
<dbReference type="InterPro" id="IPR009042">
    <property type="entry name" value="RNA_pol_sigma70_r1_2"/>
</dbReference>
<comment type="function">
    <text evidence="6">Sigma factors are initiation factors that promote the attachment of RNA polymerase to specific initiation sites and are then released. This sigma factor is the primary sigma factor during exponential growth.</text>
</comment>
<comment type="subcellular location">
    <subcellularLocation>
        <location evidence="6">Cytoplasm</location>
    </subcellularLocation>
</comment>
<dbReference type="PROSITE" id="PS00716">
    <property type="entry name" value="SIGMA70_2"/>
    <property type="match status" value="1"/>
</dbReference>
<dbReference type="KEGG" id="pbas:SMSP2_00546"/>
<evidence type="ECO:0000256" key="3">
    <source>
        <dbReference type="ARBA" id="ARBA00023082"/>
    </source>
</evidence>
<evidence type="ECO:0000256" key="6">
    <source>
        <dbReference type="HAMAP-Rule" id="MF_00963"/>
    </source>
</evidence>
<evidence type="ECO:0000256" key="2">
    <source>
        <dbReference type="ARBA" id="ARBA00023015"/>
    </source>
</evidence>
<evidence type="ECO:0000256" key="5">
    <source>
        <dbReference type="ARBA" id="ARBA00023163"/>
    </source>
</evidence>
<dbReference type="PANTHER" id="PTHR30603:SF60">
    <property type="entry name" value="RNA POLYMERASE SIGMA FACTOR RPOD"/>
    <property type="match status" value="1"/>
</dbReference>
<dbReference type="AlphaFoldDB" id="A0A1Q2MBV9"/>
<dbReference type="InterPro" id="IPR007624">
    <property type="entry name" value="RNA_pol_sigma70_r3"/>
</dbReference>
<dbReference type="CDD" id="cd06171">
    <property type="entry name" value="Sigma70_r4"/>
    <property type="match status" value="1"/>
</dbReference>
<keyword evidence="5 6" id="KW-0804">Transcription</keyword>
<evidence type="ECO:0000313" key="10">
    <source>
        <dbReference type="Proteomes" id="UP000188181"/>
    </source>
</evidence>
<keyword evidence="3 6" id="KW-0731">Sigma factor</keyword>
<gene>
    <name evidence="6 9" type="primary">sigA</name>
    <name evidence="9" type="ORF">SMSP2_00546</name>
</gene>
<feature type="short sequence motif" description="Interaction with polymerase core subunit RpoC" evidence="6">
    <location>
        <begin position="495"/>
        <end position="498"/>
    </location>
</feature>
<dbReference type="Gene3D" id="1.10.220.120">
    <property type="entry name" value="Sigma-70 factor, region 1.1"/>
    <property type="match status" value="1"/>
</dbReference>
<dbReference type="HAMAP" id="MF_00963">
    <property type="entry name" value="Sigma70_RpoD_SigA"/>
    <property type="match status" value="1"/>
</dbReference>
<dbReference type="GO" id="GO:0016987">
    <property type="term" value="F:sigma factor activity"/>
    <property type="evidence" value="ECO:0007669"/>
    <property type="project" value="UniProtKB-UniRule"/>
</dbReference>
<dbReference type="Proteomes" id="UP000188181">
    <property type="component" value="Chromosome"/>
</dbReference>
<keyword evidence="10" id="KW-1185">Reference proteome</keyword>
<dbReference type="PANTHER" id="PTHR30603">
    <property type="entry name" value="RNA POLYMERASE SIGMA FACTOR RPO"/>
    <property type="match status" value="1"/>
</dbReference>
<dbReference type="NCBIfam" id="TIGR02393">
    <property type="entry name" value="RpoD_Cterm"/>
    <property type="match status" value="1"/>
</dbReference>
<dbReference type="InterPro" id="IPR036388">
    <property type="entry name" value="WH-like_DNA-bd_sf"/>
</dbReference>
<dbReference type="EMBL" id="CP019646">
    <property type="protein sequence ID" value="AQQ70203.1"/>
    <property type="molecule type" value="Genomic_DNA"/>
</dbReference>
<proteinExistence type="inferred from homology"/>
<dbReference type="InterPro" id="IPR014284">
    <property type="entry name" value="RNA_pol_sigma-70_dom"/>
</dbReference>
<dbReference type="GO" id="GO:0005737">
    <property type="term" value="C:cytoplasm"/>
    <property type="evidence" value="ECO:0007669"/>
    <property type="project" value="UniProtKB-SubCell"/>
</dbReference>
<dbReference type="RefSeq" id="WP_222566389.1">
    <property type="nucleotide sequence ID" value="NZ_CP019646.1"/>
</dbReference>
<dbReference type="Pfam" id="PF04542">
    <property type="entry name" value="Sigma70_r2"/>
    <property type="match status" value="1"/>
</dbReference>
<dbReference type="SUPFAM" id="SSF88659">
    <property type="entry name" value="Sigma3 and sigma4 domains of RNA polymerase sigma factors"/>
    <property type="match status" value="2"/>
</dbReference>
<feature type="region of interest" description="Sigma-70 factor domain-2" evidence="6">
    <location>
        <begin position="471"/>
        <end position="541"/>
    </location>
</feature>